<name>A0AAV2R1A5_MEGNR</name>
<feature type="compositionally biased region" description="Polar residues" evidence="2">
    <location>
        <begin position="194"/>
        <end position="206"/>
    </location>
</feature>
<protein>
    <recommendedName>
        <fullName evidence="5">Biogenesis of lysosome-related organelles complex 1 subunit 3</fullName>
    </recommendedName>
</protein>
<gene>
    <name evidence="3" type="ORF">MNOR_LOCUS19655</name>
</gene>
<keyword evidence="4" id="KW-1185">Reference proteome</keyword>
<sequence length="218" mass="24614">MGGEEIGDPGENQPTPENSPSSNTDPSDLQGEQFSSYRFVSPTRADFIDGTPPVQIRKQTYSNRQAELEDEREKLLSKDKNSPNSVDRWLKLLRDRDKLLRLSFCQENASILEGQIQQLEKTCKSVERLARCPDPLVEQFCMTVGDVIKLCPLVLAHVRNPTPHDHMERGQSPLQPSAPSPQHSWVENERRVNSEFTKNETSQSNDELMGSPTCTPPK</sequence>
<proteinExistence type="predicted"/>
<dbReference type="AlphaFoldDB" id="A0AAV2R1A5"/>
<reference evidence="3 4" key="1">
    <citation type="submission" date="2024-05" db="EMBL/GenBank/DDBJ databases">
        <authorList>
            <person name="Wallberg A."/>
        </authorList>
    </citation>
    <scope>NUCLEOTIDE SEQUENCE [LARGE SCALE GENOMIC DNA]</scope>
</reference>
<organism evidence="3 4">
    <name type="scientific">Meganyctiphanes norvegica</name>
    <name type="common">Northern krill</name>
    <name type="synonym">Thysanopoda norvegica</name>
    <dbReference type="NCBI Taxonomy" id="48144"/>
    <lineage>
        <taxon>Eukaryota</taxon>
        <taxon>Metazoa</taxon>
        <taxon>Ecdysozoa</taxon>
        <taxon>Arthropoda</taxon>
        <taxon>Crustacea</taxon>
        <taxon>Multicrustacea</taxon>
        <taxon>Malacostraca</taxon>
        <taxon>Eumalacostraca</taxon>
        <taxon>Eucarida</taxon>
        <taxon>Euphausiacea</taxon>
        <taxon>Euphausiidae</taxon>
        <taxon>Meganyctiphanes</taxon>
    </lineage>
</organism>
<feature type="compositionally biased region" description="Polar residues" evidence="2">
    <location>
        <begin position="12"/>
        <end position="36"/>
    </location>
</feature>
<accession>A0AAV2R1A5</accession>
<comment type="caution">
    <text evidence="3">The sequence shown here is derived from an EMBL/GenBank/DDBJ whole genome shotgun (WGS) entry which is preliminary data.</text>
</comment>
<dbReference type="EMBL" id="CAXKWB010014692">
    <property type="protein sequence ID" value="CAL4111477.1"/>
    <property type="molecule type" value="Genomic_DNA"/>
</dbReference>
<evidence type="ECO:0008006" key="5">
    <source>
        <dbReference type="Google" id="ProtNLM"/>
    </source>
</evidence>
<feature type="non-terminal residue" evidence="3">
    <location>
        <position position="218"/>
    </location>
</feature>
<evidence type="ECO:0000256" key="2">
    <source>
        <dbReference type="SAM" id="MobiDB-lite"/>
    </source>
</evidence>
<evidence type="ECO:0000256" key="1">
    <source>
        <dbReference type="SAM" id="Coils"/>
    </source>
</evidence>
<feature type="compositionally biased region" description="Low complexity" evidence="2">
    <location>
        <begin position="171"/>
        <end position="184"/>
    </location>
</feature>
<feature type="region of interest" description="Disordered" evidence="2">
    <location>
        <begin position="1"/>
        <end position="36"/>
    </location>
</feature>
<keyword evidence="1" id="KW-0175">Coiled coil</keyword>
<evidence type="ECO:0000313" key="3">
    <source>
        <dbReference type="EMBL" id="CAL4111477.1"/>
    </source>
</evidence>
<feature type="region of interest" description="Disordered" evidence="2">
    <location>
        <begin position="63"/>
        <end position="82"/>
    </location>
</feature>
<feature type="coiled-coil region" evidence="1">
    <location>
        <begin position="102"/>
        <end position="129"/>
    </location>
</feature>
<feature type="compositionally biased region" description="Basic and acidic residues" evidence="2">
    <location>
        <begin position="71"/>
        <end position="81"/>
    </location>
</feature>
<feature type="region of interest" description="Disordered" evidence="2">
    <location>
        <begin position="162"/>
        <end position="218"/>
    </location>
</feature>
<evidence type="ECO:0000313" key="4">
    <source>
        <dbReference type="Proteomes" id="UP001497623"/>
    </source>
</evidence>
<dbReference type="Proteomes" id="UP001497623">
    <property type="component" value="Unassembled WGS sequence"/>
</dbReference>